<feature type="transmembrane region" description="Helical" evidence="5">
    <location>
        <begin position="383"/>
        <end position="404"/>
    </location>
</feature>
<protein>
    <recommendedName>
        <fullName evidence="6">Amino acid transporter transmembrane domain-containing protein</fullName>
    </recommendedName>
</protein>
<feature type="transmembrane region" description="Helical" evidence="5">
    <location>
        <begin position="21"/>
        <end position="41"/>
    </location>
</feature>
<evidence type="ECO:0000313" key="7">
    <source>
        <dbReference type="EMBL" id="GMH56917.1"/>
    </source>
</evidence>
<comment type="subcellular location">
    <subcellularLocation>
        <location evidence="1">Membrane</location>
        <topology evidence="1">Multi-pass membrane protein</topology>
    </subcellularLocation>
</comment>
<feature type="transmembrane region" description="Helical" evidence="5">
    <location>
        <begin position="359"/>
        <end position="377"/>
    </location>
</feature>
<proteinExistence type="predicted"/>
<feature type="transmembrane region" description="Helical" evidence="5">
    <location>
        <begin position="450"/>
        <end position="471"/>
    </location>
</feature>
<dbReference type="PANTHER" id="PTHR22950:SF461">
    <property type="entry name" value="AMINO ACID TRANSPORTER TRANSMEMBRANE DOMAIN-CONTAINING PROTEIN"/>
    <property type="match status" value="1"/>
</dbReference>
<gene>
    <name evidence="7" type="ORF">TL16_g02251</name>
</gene>
<dbReference type="AlphaFoldDB" id="A0A9W6ZT91"/>
<feature type="transmembrane region" description="Helical" evidence="5">
    <location>
        <begin position="47"/>
        <end position="67"/>
    </location>
</feature>
<evidence type="ECO:0000256" key="1">
    <source>
        <dbReference type="ARBA" id="ARBA00004141"/>
    </source>
</evidence>
<comment type="caution">
    <text evidence="7">The sequence shown here is derived from an EMBL/GenBank/DDBJ whole genome shotgun (WGS) entry which is preliminary data.</text>
</comment>
<dbReference type="Proteomes" id="UP001162640">
    <property type="component" value="Unassembled WGS sequence"/>
</dbReference>
<keyword evidence="2 5" id="KW-0812">Transmembrane</keyword>
<keyword evidence="3 5" id="KW-1133">Transmembrane helix</keyword>
<dbReference type="InterPro" id="IPR013057">
    <property type="entry name" value="AA_transpt_TM"/>
</dbReference>
<feature type="transmembrane region" description="Helical" evidence="5">
    <location>
        <begin position="264"/>
        <end position="288"/>
    </location>
</feature>
<evidence type="ECO:0000313" key="8">
    <source>
        <dbReference type="Proteomes" id="UP001162640"/>
    </source>
</evidence>
<dbReference type="PANTHER" id="PTHR22950">
    <property type="entry name" value="AMINO ACID TRANSPORTER"/>
    <property type="match status" value="1"/>
</dbReference>
<feature type="transmembrane region" description="Helical" evidence="5">
    <location>
        <begin position="314"/>
        <end position="332"/>
    </location>
</feature>
<dbReference type="Pfam" id="PF01490">
    <property type="entry name" value="Aa_trans"/>
    <property type="match status" value="1"/>
</dbReference>
<accession>A0A9W6ZT91</accession>
<evidence type="ECO:0000256" key="5">
    <source>
        <dbReference type="SAM" id="Phobius"/>
    </source>
</evidence>
<dbReference type="GO" id="GO:0016020">
    <property type="term" value="C:membrane"/>
    <property type="evidence" value="ECO:0007669"/>
    <property type="project" value="UniProtKB-SubCell"/>
</dbReference>
<name>A0A9W6ZT91_9STRA</name>
<sequence>MTIGTHSPPSSKGGDMGWVGAGLVMFGFAAPSAVVGVAYSIGSTGLVFGPIACVLTTLASALGAMFLHSMTLQHKENNMPALGLKIRGNTGYVIGLFVQQGNFLLYLPVALLCVANALQGCIDPDGSMLDCDDYWIFVVAIFCFATTQLRDLNNVNALSYVSLACVVAVIFSALQVVSSVPNEDKSGNSLVREASWFGNPDMSSDDDEDKKKAWVVFMLGLSMCAWAYVPSFLTVELANPKDVILTRRCSSQVMENPEDFPKAILLSAALNVVVYLSVGLYVVVQWGWTVEDPIMFGVAENSYLWPSDDLRSKLLNFFWLVACVISYALDSIPLGRQFQRHWAPEFDVDDFSPLACVKYMFYTSPTIILGVAMAVFIPSLFCMLAVGTALTVPFANMIFPAWLYKFEARNVIEKEKKDSSQALLEDDGEGEGGEVLRLSIKYRRQLPYEWAVPFVAAMGWLVFVVCAWGAFGKLAISDLRGPLVVGCGSWEFLNE</sequence>
<feature type="transmembrane region" description="Helical" evidence="5">
    <location>
        <begin position="157"/>
        <end position="177"/>
    </location>
</feature>
<evidence type="ECO:0000256" key="3">
    <source>
        <dbReference type="ARBA" id="ARBA00022989"/>
    </source>
</evidence>
<keyword evidence="4 5" id="KW-0472">Membrane</keyword>
<feature type="transmembrane region" description="Helical" evidence="5">
    <location>
        <begin position="103"/>
        <end position="122"/>
    </location>
</feature>
<organism evidence="7 8">
    <name type="scientific">Triparma laevis f. inornata</name>
    <dbReference type="NCBI Taxonomy" id="1714386"/>
    <lineage>
        <taxon>Eukaryota</taxon>
        <taxon>Sar</taxon>
        <taxon>Stramenopiles</taxon>
        <taxon>Ochrophyta</taxon>
        <taxon>Bolidophyceae</taxon>
        <taxon>Parmales</taxon>
        <taxon>Triparmaceae</taxon>
        <taxon>Triparma</taxon>
    </lineage>
</organism>
<feature type="domain" description="Amino acid transporter transmembrane" evidence="6">
    <location>
        <begin position="32"/>
        <end position="404"/>
    </location>
</feature>
<feature type="transmembrane region" description="Helical" evidence="5">
    <location>
        <begin position="213"/>
        <end position="238"/>
    </location>
</feature>
<dbReference type="EMBL" id="BLQM01000054">
    <property type="protein sequence ID" value="GMH56917.1"/>
    <property type="molecule type" value="Genomic_DNA"/>
</dbReference>
<evidence type="ECO:0000259" key="6">
    <source>
        <dbReference type="Pfam" id="PF01490"/>
    </source>
</evidence>
<reference evidence="8" key="1">
    <citation type="journal article" date="2023" name="Commun. Biol.">
        <title>Genome analysis of Parmales, the sister group of diatoms, reveals the evolutionary specialization of diatoms from phago-mixotrophs to photoautotrophs.</title>
        <authorList>
            <person name="Ban H."/>
            <person name="Sato S."/>
            <person name="Yoshikawa S."/>
            <person name="Yamada K."/>
            <person name="Nakamura Y."/>
            <person name="Ichinomiya M."/>
            <person name="Sato N."/>
            <person name="Blanc-Mathieu R."/>
            <person name="Endo H."/>
            <person name="Kuwata A."/>
            <person name="Ogata H."/>
        </authorList>
    </citation>
    <scope>NUCLEOTIDE SEQUENCE [LARGE SCALE GENOMIC DNA]</scope>
</reference>
<dbReference type="GO" id="GO:0015179">
    <property type="term" value="F:L-amino acid transmembrane transporter activity"/>
    <property type="evidence" value="ECO:0007669"/>
    <property type="project" value="TreeGrafter"/>
</dbReference>
<evidence type="ECO:0000256" key="4">
    <source>
        <dbReference type="ARBA" id="ARBA00023136"/>
    </source>
</evidence>
<evidence type="ECO:0000256" key="2">
    <source>
        <dbReference type="ARBA" id="ARBA00022692"/>
    </source>
</evidence>